<proteinExistence type="predicted"/>
<dbReference type="Pfam" id="PF14214">
    <property type="entry name" value="Helitron_like_N"/>
    <property type="match status" value="1"/>
</dbReference>
<feature type="domain" description="Helitron helicase-like" evidence="1">
    <location>
        <begin position="669"/>
        <end position="731"/>
    </location>
</feature>
<evidence type="ECO:0008006" key="5">
    <source>
        <dbReference type="Google" id="ProtNLM"/>
    </source>
</evidence>
<organism evidence="3 4">
    <name type="scientific">Rotaria sordida</name>
    <dbReference type="NCBI Taxonomy" id="392033"/>
    <lineage>
        <taxon>Eukaryota</taxon>
        <taxon>Metazoa</taxon>
        <taxon>Spiralia</taxon>
        <taxon>Gnathifera</taxon>
        <taxon>Rotifera</taxon>
        <taxon>Eurotatoria</taxon>
        <taxon>Bdelloidea</taxon>
        <taxon>Philodinida</taxon>
        <taxon>Philodinidae</taxon>
        <taxon>Rotaria</taxon>
    </lineage>
</organism>
<dbReference type="EMBL" id="CAJOBD010007457">
    <property type="protein sequence ID" value="CAF4087229.1"/>
    <property type="molecule type" value="Genomic_DNA"/>
</dbReference>
<evidence type="ECO:0000313" key="4">
    <source>
        <dbReference type="Proteomes" id="UP000663836"/>
    </source>
</evidence>
<feature type="non-terminal residue" evidence="3">
    <location>
        <position position="736"/>
    </location>
</feature>
<feature type="domain" description="DUF6570" evidence="2">
    <location>
        <begin position="338"/>
        <end position="469"/>
    </location>
</feature>
<protein>
    <recommendedName>
        <fullName evidence="5">Helitron helicase-like domain-containing protein</fullName>
    </recommendedName>
</protein>
<dbReference type="InterPro" id="IPR025476">
    <property type="entry name" value="Helitron_helicase-like"/>
</dbReference>
<comment type="caution">
    <text evidence="3">The sequence shown here is derived from an EMBL/GenBank/DDBJ whole genome shotgun (WGS) entry which is preliminary data.</text>
</comment>
<evidence type="ECO:0000259" key="2">
    <source>
        <dbReference type="Pfam" id="PF20209"/>
    </source>
</evidence>
<evidence type="ECO:0000259" key="1">
    <source>
        <dbReference type="Pfam" id="PF14214"/>
    </source>
</evidence>
<dbReference type="InterPro" id="IPR046700">
    <property type="entry name" value="DUF6570"/>
</dbReference>
<dbReference type="Proteomes" id="UP000663836">
    <property type="component" value="Unassembled WGS sequence"/>
</dbReference>
<accession>A0A819UDZ3</accession>
<dbReference type="AlphaFoldDB" id="A0A819UDZ3"/>
<dbReference type="Pfam" id="PF20209">
    <property type="entry name" value="DUF6570"/>
    <property type="match status" value="1"/>
</dbReference>
<sequence>MVRKKSVASKVKKRKEAYKRQLKADAIPSDCVNFVNKDMQAISSDVIKVKDQFDDYKIIKDIIKKLVSKVFRLDNERKRQLQIRKQKKKSGASISNETSILKHTRQRIWFKKKYCHNILFREQKKKRVTKYFRSQYHNNNDFREKQKARIQTHILIKYRRNANFRAENNECAKIRILNKYHNNTKFREEYKARMNMQVSKKYKSNKSVRLKMIQCALNWYQNNNTLIIKNSRRLYNQGRRILKKYTIIQSHKCAVKHRNLYMNNLNRFRQIIREGPNYVCISCRLALFRNQVVPFVEQKYIKQNMSVGIKERIQSYFNYSSSSQSKWICKLCSDKIKKQQMPNRAVVNKLEVCEVPSELKKLNNLEKHLIALRLPFMKIVNLISGKLSSRLAQKGTKGPLHCVPSDVQDTVTTLPRPVDKSMMVRLQLKRRLKYKAVWEEQLINPNDVRDALFVLTKMHPAYKNIKINEIDENYLTSDQEKNYDNNIELVVEPMDVDTISEENIIEETQVSNENRLKTLALGDIDNTINSDEEIDEDDKDIRTKYNIGTDSCTQPCDFNDFLVFDKEPYVVAPAEKNKLSSLLTDKTIEALAFPHLFPDGQGSYDEERETNLQWKEYCKARLFSSDSRFAADSSYIFYLQYLGDLKQVYSGINIAFRKKLPMSAKQSLDEMQMKFLMNKDMIYRHLQSVRGSPQYWHQRLKDLFGMTRQLGFPTFFITLSCADLRWKEFVDTFIRH</sequence>
<evidence type="ECO:0000313" key="3">
    <source>
        <dbReference type="EMBL" id="CAF4087229.1"/>
    </source>
</evidence>
<gene>
    <name evidence="3" type="ORF">JBS370_LOCUS31043</name>
</gene>
<name>A0A819UDZ3_9BILA</name>
<reference evidence="3" key="1">
    <citation type="submission" date="2021-02" db="EMBL/GenBank/DDBJ databases">
        <authorList>
            <person name="Nowell W R."/>
        </authorList>
    </citation>
    <scope>NUCLEOTIDE SEQUENCE</scope>
</reference>